<dbReference type="Pfam" id="PF12685">
    <property type="entry name" value="SpoIIIAH"/>
    <property type="match status" value="1"/>
</dbReference>
<dbReference type="AlphaFoldDB" id="A0A3L7K7S0"/>
<organism evidence="2 3">
    <name type="scientific">Falsibacillus albus</name>
    <dbReference type="NCBI Taxonomy" id="2478915"/>
    <lineage>
        <taxon>Bacteria</taxon>
        <taxon>Bacillati</taxon>
        <taxon>Bacillota</taxon>
        <taxon>Bacilli</taxon>
        <taxon>Bacillales</taxon>
        <taxon>Bacillaceae</taxon>
        <taxon>Falsibacillus</taxon>
    </lineage>
</organism>
<evidence type="ECO:0000256" key="1">
    <source>
        <dbReference type="SAM" id="Phobius"/>
    </source>
</evidence>
<dbReference type="RefSeq" id="WP_121678961.1">
    <property type="nucleotide sequence ID" value="NZ_RCVZ01000001.1"/>
</dbReference>
<feature type="transmembrane region" description="Helical" evidence="1">
    <location>
        <begin position="7"/>
        <end position="25"/>
    </location>
</feature>
<keyword evidence="1" id="KW-1133">Transmembrane helix</keyword>
<dbReference type="InterPro" id="IPR024232">
    <property type="entry name" value="SpoIIIAH"/>
</dbReference>
<evidence type="ECO:0000313" key="2">
    <source>
        <dbReference type="EMBL" id="RLQ98274.1"/>
    </source>
</evidence>
<reference evidence="2 3" key="1">
    <citation type="submission" date="2018-10" db="EMBL/GenBank/DDBJ databases">
        <title>Falsibacillus sp. genome draft.</title>
        <authorList>
            <person name="Shi S."/>
        </authorList>
    </citation>
    <scope>NUCLEOTIDE SEQUENCE [LARGE SCALE GENOMIC DNA]</scope>
    <source>
        <strain evidence="2 3">GY 10110</strain>
    </source>
</reference>
<keyword evidence="1" id="KW-0472">Membrane</keyword>
<keyword evidence="1" id="KW-0812">Transmembrane</keyword>
<keyword evidence="3" id="KW-1185">Reference proteome</keyword>
<gene>
    <name evidence="2" type="ORF">D9X91_02495</name>
</gene>
<dbReference type="Gene3D" id="1.10.287.4300">
    <property type="entry name" value="Stage III sporulation protein AH-like"/>
    <property type="match status" value="1"/>
</dbReference>
<dbReference type="EMBL" id="RCVZ01000001">
    <property type="protein sequence ID" value="RLQ98274.1"/>
    <property type="molecule type" value="Genomic_DNA"/>
</dbReference>
<dbReference type="Proteomes" id="UP000276770">
    <property type="component" value="Unassembled WGS sequence"/>
</dbReference>
<accession>A0A3L7K7S0</accession>
<protein>
    <submittedName>
        <fullName evidence="2">SpoIIIAH-like family protein</fullName>
    </submittedName>
</protein>
<dbReference type="InterPro" id="IPR038503">
    <property type="entry name" value="SpoIIIAH_sf"/>
</dbReference>
<sequence length="180" mass="20061">MLLKKQTVWLLTMLSLVVVLSVYYVTSPETKTADLAAVDKGKKTSESASASNKKDMDVVTDAAGDEVFEALRLDEQDKRSELRQQLTEMVASPDLTAEEKNKAYEQMQQLTELETKEKVLESLIQSMGYKDALVRADGEKVLITVKANEQSKKAANQIIQKVGDEIGEMQKVSVTFEPEK</sequence>
<name>A0A3L7K7S0_9BACI</name>
<proteinExistence type="predicted"/>
<comment type="caution">
    <text evidence="2">The sequence shown here is derived from an EMBL/GenBank/DDBJ whole genome shotgun (WGS) entry which is preliminary data.</text>
</comment>
<dbReference type="OrthoDB" id="2939102at2"/>
<evidence type="ECO:0000313" key="3">
    <source>
        <dbReference type="Proteomes" id="UP000276770"/>
    </source>
</evidence>